<feature type="signal peptide" evidence="2">
    <location>
        <begin position="1"/>
        <end position="21"/>
    </location>
</feature>
<protein>
    <submittedName>
        <fullName evidence="4">T9SS type A sorting domain-containing protein</fullName>
    </submittedName>
</protein>
<feature type="domain" description="Secretion system C-terminal sorting" evidence="3">
    <location>
        <begin position="547"/>
        <end position="617"/>
    </location>
</feature>
<dbReference type="EMBL" id="SMLW01000672">
    <property type="protein sequence ID" value="MTI28765.1"/>
    <property type="molecule type" value="Genomic_DNA"/>
</dbReference>
<feature type="chain" id="PRO_5046167466" evidence="2">
    <location>
        <begin position="22"/>
        <end position="619"/>
    </location>
</feature>
<evidence type="ECO:0000313" key="5">
    <source>
        <dbReference type="Proteomes" id="UP000798808"/>
    </source>
</evidence>
<comment type="caution">
    <text evidence="4">The sequence shown here is derived from an EMBL/GenBank/DDBJ whole genome shotgun (WGS) entry which is preliminary data.</text>
</comment>
<reference evidence="4 5" key="1">
    <citation type="submission" date="2019-02" db="EMBL/GenBank/DDBJ databases">
        <authorList>
            <person name="Goldberg S.R."/>
            <person name="Haltli B.A."/>
            <person name="Correa H."/>
            <person name="Russell K.G."/>
        </authorList>
    </citation>
    <scope>NUCLEOTIDE SEQUENCE [LARGE SCALE GENOMIC DNA]</scope>
    <source>
        <strain evidence="4 5">JCM 16186</strain>
    </source>
</reference>
<evidence type="ECO:0000259" key="3">
    <source>
        <dbReference type="Pfam" id="PF18962"/>
    </source>
</evidence>
<evidence type="ECO:0000256" key="1">
    <source>
        <dbReference type="SAM" id="MobiDB-lite"/>
    </source>
</evidence>
<gene>
    <name evidence="4" type="ORF">E1163_27650</name>
</gene>
<feature type="region of interest" description="Disordered" evidence="1">
    <location>
        <begin position="396"/>
        <end position="436"/>
    </location>
</feature>
<dbReference type="NCBIfam" id="TIGR04183">
    <property type="entry name" value="Por_Secre_tail"/>
    <property type="match status" value="1"/>
</dbReference>
<feature type="compositionally biased region" description="Low complexity" evidence="1">
    <location>
        <begin position="397"/>
        <end position="414"/>
    </location>
</feature>
<dbReference type="Pfam" id="PF18962">
    <property type="entry name" value="Por_Secre_tail"/>
    <property type="match status" value="1"/>
</dbReference>
<dbReference type="InterPro" id="IPR026444">
    <property type="entry name" value="Secre_tail"/>
</dbReference>
<accession>A0ABW9RYA7</accession>
<dbReference type="Proteomes" id="UP000798808">
    <property type="component" value="Unassembled WGS sequence"/>
</dbReference>
<proteinExistence type="predicted"/>
<keyword evidence="2" id="KW-0732">Signal</keyword>
<evidence type="ECO:0000256" key="2">
    <source>
        <dbReference type="SAM" id="SignalP"/>
    </source>
</evidence>
<name>A0ABW9RYA7_9BACT</name>
<sequence length="619" mass="63315">MFRSFLSVLALLIFCVNNLKAQSIINAYAKVTGISGTTLTLSDMNETNDTFVSGEQVIIMQMQDDVIGSNTSNDSNFGTLDNIQSAGLYEVATIASVASSTLTLTTSLKNSYHTGNNSSVQIISFPDLGGGGDYTTTSDLTALTWNGNVGGVIALQVSGVLTLNHNINVDGKGFRGGSVSVNSGTHDCLTNTWITSNTGYAGKKGEGIYKVSNTDYEVGRAKIINGGGAGARHNGGGGGGGNVTTGGEGGAGWNCSANPVSGQGGVSLGSHITSSRIFMGGGGGGGHQNNSVGSSGANGGGIVLIKANEVNTLGSCSGRIISANGIDANDSGNDGSGGAGAGGTIIFSVSNFSIDAGCTLAVSANGGSGGSAITTDIHGAGGGGGQGRVMFTVAQPGNTSVSTNNGSSGCNNGTDPCNSVPDEQPSGSDGEGISDEVASDPLPVSLLYFNGAFVNSGEVVLKWGTGSELNNDFFTIEKSFDGNDWEVIGFKNGHGTTSVEHNYDFIDDASNAGSVFYRLSQTDFDGTGRYMETIKIEAGRAENDILLYPNPGKGQFTLLSKGDTKGGIELYDTMGRAIEVEYVQSENKISFHLDGKPKGVYILRTHIDGKDKVFKLVLE</sequence>
<keyword evidence="5" id="KW-1185">Reference proteome</keyword>
<evidence type="ECO:0000313" key="4">
    <source>
        <dbReference type="EMBL" id="MTI28765.1"/>
    </source>
</evidence>
<organism evidence="4 5">
    <name type="scientific">Fulvivirga kasyanovii</name>
    <dbReference type="NCBI Taxonomy" id="396812"/>
    <lineage>
        <taxon>Bacteria</taxon>
        <taxon>Pseudomonadati</taxon>
        <taxon>Bacteroidota</taxon>
        <taxon>Cytophagia</taxon>
        <taxon>Cytophagales</taxon>
        <taxon>Fulvivirgaceae</taxon>
        <taxon>Fulvivirga</taxon>
    </lineage>
</organism>
<dbReference type="RefSeq" id="WP_155176610.1">
    <property type="nucleotide sequence ID" value="NZ_BAAAFL010000012.1"/>
</dbReference>